<dbReference type="GeneID" id="26906557"/>
<dbReference type="RefSeq" id="XP_015657101.1">
    <property type="nucleotide sequence ID" value="XM_015804527.1"/>
</dbReference>
<dbReference type="GeneID" id="26906559"/>
<dbReference type="GeneID" id="26906539"/>
<sequence length="145" mass="15393">MCAAVSGPRAALPGTASALYGGVRSTSRVPRSRSSGRSRSRFTRRARRATVGCVRVGMSTRAGVVVAQCSPVSASRLWGVGRSPHTVSGPTRARRDRMKESHCTLQRCRRWSHAGHGHGLRKAAVATPTGEASSPRVQPPVSCAY</sequence>
<evidence type="ECO:0000313" key="2">
    <source>
        <dbReference type="EMBL" id="KPA78648.1"/>
    </source>
</evidence>
<dbReference type="EMBL" id="LGTL01000013">
    <property type="protein sequence ID" value="KPA78652.1"/>
    <property type="molecule type" value="Genomic_DNA"/>
</dbReference>
<dbReference type="Proteomes" id="UP000037923">
    <property type="component" value="Unassembled WGS sequence"/>
</dbReference>
<dbReference type="RefSeq" id="XP_015657095.1">
    <property type="nucleotide sequence ID" value="XM_015804521.1"/>
</dbReference>
<dbReference type="RefSeq" id="XP_015657103.1">
    <property type="nucleotide sequence ID" value="XM_015804529.1"/>
</dbReference>
<dbReference type="RefSeq" id="XP_015657099.1">
    <property type="nucleotide sequence ID" value="XM_015804525.1"/>
</dbReference>
<feature type="region of interest" description="Disordered" evidence="1">
    <location>
        <begin position="22"/>
        <end position="45"/>
    </location>
</feature>
<evidence type="ECO:0000313" key="7">
    <source>
        <dbReference type="EMBL" id="KPA78658.1"/>
    </source>
</evidence>
<proteinExistence type="predicted"/>
<dbReference type="RefSeq" id="XP_015657107.1">
    <property type="nucleotide sequence ID" value="XM_015804533.1"/>
</dbReference>
<dbReference type="VEuPathDB" id="TriTrypDB:LpyrH10_13_2110"/>
<dbReference type="EMBL" id="LGTL01000013">
    <property type="protein sequence ID" value="KPA78666.1"/>
    <property type="molecule type" value="Genomic_DNA"/>
</dbReference>
<dbReference type="EMBL" id="LGTL01000013">
    <property type="protein sequence ID" value="KPA78648.1"/>
    <property type="molecule type" value="Genomic_DNA"/>
</dbReference>
<dbReference type="GeneID" id="26906549"/>
<dbReference type="EMBL" id="LGTL01000013">
    <property type="protein sequence ID" value="KPA78654.1"/>
    <property type="molecule type" value="Genomic_DNA"/>
</dbReference>
<evidence type="ECO:0000313" key="8">
    <source>
        <dbReference type="EMBL" id="KPA78660.1"/>
    </source>
</evidence>
<evidence type="ECO:0000313" key="13">
    <source>
        <dbReference type="EMBL" id="KPA78670.1"/>
    </source>
</evidence>
<dbReference type="GeneID" id="26906545"/>
<name>A0A0M9FYE2_LEPPY</name>
<accession>A0A0M9FYE2</accession>
<dbReference type="VEuPathDB" id="TriTrypDB:LpyrH10_13_1970"/>
<evidence type="ECO:0000313" key="10">
    <source>
        <dbReference type="EMBL" id="KPA78664.1"/>
    </source>
</evidence>
<evidence type="ECO:0000313" key="6">
    <source>
        <dbReference type="EMBL" id="KPA78656.1"/>
    </source>
</evidence>
<dbReference type="GeneID" id="26906547"/>
<evidence type="ECO:0000313" key="9">
    <source>
        <dbReference type="EMBL" id="KPA78662.1"/>
    </source>
</evidence>
<dbReference type="RefSeq" id="XP_015657105.1">
    <property type="nucleotide sequence ID" value="XM_015804531.1"/>
</dbReference>
<keyword evidence="14" id="KW-1185">Reference proteome</keyword>
<dbReference type="VEuPathDB" id="TriTrypDB:LpyrH10_13_2130"/>
<evidence type="ECO:0000313" key="4">
    <source>
        <dbReference type="EMBL" id="KPA78652.1"/>
    </source>
</evidence>
<dbReference type="RefSeq" id="XP_015657097.1">
    <property type="nucleotide sequence ID" value="XM_015804523.1"/>
</dbReference>
<dbReference type="GeneID" id="26906555"/>
<dbReference type="EMBL" id="LGTL01000013">
    <property type="protein sequence ID" value="KPA78650.1"/>
    <property type="molecule type" value="Genomic_DNA"/>
</dbReference>
<dbReference type="EMBL" id="LGTL01000013">
    <property type="protein sequence ID" value="KPA78668.1"/>
    <property type="molecule type" value="Genomic_DNA"/>
</dbReference>
<dbReference type="VEuPathDB" id="TriTrypDB:LpyrH10_13_2050"/>
<dbReference type="RefSeq" id="XP_015657087.1">
    <property type="nucleotide sequence ID" value="XM_015804513.1"/>
</dbReference>
<dbReference type="VEuPathDB" id="TriTrypDB:LpyrH10_13_2010"/>
<evidence type="ECO:0000313" key="3">
    <source>
        <dbReference type="EMBL" id="KPA78650.1"/>
    </source>
</evidence>
<evidence type="ECO:0000313" key="14">
    <source>
        <dbReference type="Proteomes" id="UP000037923"/>
    </source>
</evidence>
<protein>
    <submittedName>
        <fullName evidence="13">Uncharacterized protein</fullName>
    </submittedName>
</protein>
<dbReference type="GeneID" id="26906551"/>
<dbReference type="GeneID" id="26906537"/>
<evidence type="ECO:0000313" key="11">
    <source>
        <dbReference type="EMBL" id="KPA78666.1"/>
    </source>
</evidence>
<dbReference type="VEuPathDB" id="TriTrypDB:LpyrH10_13_1950"/>
<organism evidence="13 14">
    <name type="scientific">Leptomonas pyrrhocoris</name>
    <name type="common">Firebug parasite</name>
    <dbReference type="NCBI Taxonomy" id="157538"/>
    <lineage>
        <taxon>Eukaryota</taxon>
        <taxon>Discoba</taxon>
        <taxon>Euglenozoa</taxon>
        <taxon>Kinetoplastea</taxon>
        <taxon>Metakinetoplastina</taxon>
        <taxon>Trypanosomatida</taxon>
        <taxon>Trypanosomatidae</taxon>
        <taxon>Leishmaniinae</taxon>
        <taxon>Leptomonas</taxon>
    </lineage>
</organism>
<dbReference type="RefSeq" id="XP_015657109.1">
    <property type="nucleotide sequence ID" value="XM_015804535.1"/>
</dbReference>
<dbReference type="VEuPathDB" id="TriTrypDB:LpyrH10_13_2030"/>
<feature type="region of interest" description="Disordered" evidence="1">
    <location>
        <begin position="114"/>
        <end position="145"/>
    </location>
</feature>
<feature type="region of interest" description="Disordered" evidence="1">
    <location>
        <begin position="79"/>
        <end position="101"/>
    </location>
</feature>
<dbReference type="AlphaFoldDB" id="A0A0M9FYE2"/>
<evidence type="ECO:0000256" key="1">
    <source>
        <dbReference type="SAM" id="MobiDB-lite"/>
    </source>
</evidence>
<dbReference type="VEuPathDB" id="TriTrypDB:LpyrH10_13_2150"/>
<dbReference type="VEuPathDB" id="TriTrypDB:LpyrH10_13_2070"/>
<gene>
    <name evidence="2" type="ORF">ABB37_06248</name>
    <name evidence="3" type="ORF">ABB37_06250</name>
    <name evidence="4" type="ORF">ABB37_06252</name>
    <name evidence="5" type="ORF">ABB37_06254</name>
    <name evidence="6" type="ORF">ABB37_06256</name>
    <name evidence="7" type="ORF">ABB37_06258</name>
    <name evidence="8" type="ORF">ABB37_06260</name>
    <name evidence="9" type="ORF">ABB37_06262</name>
    <name evidence="10" type="ORF">ABB37_06264</name>
    <name evidence="11" type="ORF">ABB37_06266</name>
    <name evidence="12" type="ORF">ABB37_06268</name>
    <name evidence="13" type="ORF">ABB37_06270</name>
</gene>
<dbReference type="EMBL" id="LGTL01000013">
    <property type="protein sequence ID" value="KPA78662.1"/>
    <property type="molecule type" value="Genomic_DNA"/>
</dbReference>
<dbReference type="EMBL" id="LGTL01000013">
    <property type="protein sequence ID" value="KPA78670.1"/>
    <property type="molecule type" value="Genomic_DNA"/>
</dbReference>
<dbReference type="EMBL" id="LGTL01000013">
    <property type="protein sequence ID" value="KPA78656.1"/>
    <property type="molecule type" value="Genomic_DNA"/>
</dbReference>
<dbReference type="RefSeq" id="XP_015657093.1">
    <property type="nucleotide sequence ID" value="XM_015804519.1"/>
</dbReference>
<dbReference type="GeneID" id="26906543"/>
<dbReference type="GeneID" id="26906553"/>
<dbReference type="RefSeq" id="XP_015657089.1">
    <property type="nucleotide sequence ID" value="XM_015804515.1"/>
</dbReference>
<dbReference type="EMBL" id="LGTL01000013">
    <property type="protein sequence ID" value="KPA78664.1"/>
    <property type="molecule type" value="Genomic_DNA"/>
</dbReference>
<dbReference type="EMBL" id="LGTL01000013">
    <property type="protein sequence ID" value="KPA78658.1"/>
    <property type="molecule type" value="Genomic_DNA"/>
</dbReference>
<dbReference type="VEuPathDB" id="TriTrypDB:LpyrH10_13_2090"/>
<comment type="caution">
    <text evidence="13">The sequence shown here is derived from an EMBL/GenBank/DDBJ whole genome shotgun (WGS) entry which is preliminary data.</text>
</comment>
<dbReference type="EMBL" id="LGTL01000013">
    <property type="protein sequence ID" value="KPA78660.1"/>
    <property type="molecule type" value="Genomic_DNA"/>
</dbReference>
<evidence type="ECO:0000313" key="12">
    <source>
        <dbReference type="EMBL" id="KPA78668.1"/>
    </source>
</evidence>
<reference evidence="13 14" key="1">
    <citation type="submission" date="2015-07" db="EMBL/GenBank/DDBJ databases">
        <title>High-quality genome of monoxenous trypanosomatid Leptomonas pyrrhocoris.</title>
        <authorList>
            <person name="Flegontov P."/>
            <person name="Butenko A."/>
            <person name="Firsov S."/>
            <person name="Vlcek C."/>
            <person name="Logacheva M.D."/>
            <person name="Field M."/>
            <person name="Filatov D."/>
            <person name="Flegontova O."/>
            <person name="Gerasimov E."/>
            <person name="Jackson A.P."/>
            <person name="Kelly S."/>
            <person name="Opperdoes F."/>
            <person name="O'Reilly A."/>
            <person name="Votypka J."/>
            <person name="Yurchenko V."/>
            <person name="Lukes J."/>
        </authorList>
    </citation>
    <scope>NUCLEOTIDE SEQUENCE [LARGE SCALE GENOMIC DNA]</scope>
    <source>
        <strain evidence="13">H10</strain>
    </source>
</reference>
<dbReference type="VEuPathDB" id="TriTrypDB:LpyrH10_13_1930"/>
<dbReference type="VEuPathDB" id="TriTrypDB:LpyrH10_13_1990"/>
<evidence type="ECO:0000313" key="5">
    <source>
        <dbReference type="EMBL" id="KPA78654.1"/>
    </source>
</evidence>
<feature type="compositionally biased region" description="Basic residues" evidence="1">
    <location>
        <begin position="30"/>
        <end position="45"/>
    </location>
</feature>
<dbReference type="RefSeq" id="XP_015657091.1">
    <property type="nucleotide sequence ID" value="XM_015804517.1"/>
</dbReference>
<dbReference type="GeneID" id="26906541"/>